<accession>A0A7J8GAX4</accession>
<keyword evidence="1" id="KW-0812">Transmembrane</keyword>
<evidence type="ECO:0000313" key="3">
    <source>
        <dbReference type="Proteomes" id="UP000593571"/>
    </source>
</evidence>
<dbReference type="AlphaFoldDB" id="A0A7J8GAX4"/>
<keyword evidence="1" id="KW-1133">Transmembrane helix</keyword>
<protein>
    <submittedName>
        <fullName evidence="2">Uncharacterized protein</fullName>
    </submittedName>
</protein>
<organism evidence="2 3">
    <name type="scientific">Rousettus aegyptiacus</name>
    <name type="common">Egyptian fruit bat</name>
    <name type="synonym">Pteropus aegyptiacus</name>
    <dbReference type="NCBI Taxonomy" id="9407"/>
    <lineage>
        <taxon>Eukaryota</taxon>
        <taxon>Metazoa</taxon>
        <taxon>Chordata</taxon>
        <taxon>Craniata</taxon>
        <taxon>Vertebrata</taxon>
        <taxon>Euteleostomi</taxon>
        <taxon>Mammalia</taxon>
        <taxon>Eutheria</taxon>
        <taxon>Laurasiatheria</taxon>
        <taxon>Chiroptera</taxon>
        <taxon>Yinpterochiroptera</taxon>
        <taxon>Pteropodoidea</taxon>
        <taxon>Pteropodidae</taxon>
        <taxon>Rousettinae</taxon>
        <taxon>Rousettus</taxon>
    </lineage>
</organism>
<reference evidence="2 3" key="1">
    <citation type="journal article" date="2020" name="Nature">
        <title>Six reference-quality genomes reveal evolution of bat adaptations.</title>
        <authorList>
            <person name="Jebb D."/>
            <person name="Huang Z."/>
            <person name="Pippel M."/>
            <person name="Hughes G.M."/>
            <person name="Lavrichenko K."/>
            <person name="Devanna P."/>
            <person name="Winkler S."/>
            <person name="Jermiin L.S."/>
            <person name="Skirmuntt E.C."/>
            <person name="Katzourakis A."/>
            <person name="Burkitt-Gray L."/>
            <person name="Ray D.A."/>
            <person name="Sullivan K.A.M."/>
            <person name="Roscito J.G."/>
            <person name="Kirilenko B.M."/>
            <person name="Davalos L.M."/>
            <person name="Corthals A.P."/>
            <person name="Power M.L."/>
            <person name="Jones G."/>
            <person name="Ransome R.D."/>
            <person name="Dechmann D.K.N."/>
            <person name="Locatelli A.G."/>
            <person name="Puechmaille S.J."/>
            <person name="Fedrigo O."/>
            <person name="Jarvis E.D."/>
            <person name="Hiller M."/>
            <person name="Vernes S.C."/>
            <person name="Myers E.W."/>
            <person name="Teeling E.C."/>
        </authorList>
    </citation>
    <scope>NUCLEOTIDE SEQUENCE [LARGE SCALE GENOMIC DNA]</scope>
    <source>
        <strain evidence="2">MRouAeg1</strain>
        <tissue evidence="2">Muscle</tissue>
    </source>
</reference>
<feature type="transmembrane region" description="Helical" evidence="1">
    <location>
        <begin position="32"/>
        <end position="59"/>
    </location>
</feature>
<evidence type="ECO:0000256" key="1">
    <source>
        <dbReference type="SAM" id="Phobius"/>
    </source>
</evidence>
<sequence>MSSIFSYVCQPSVCLLWRNVFMSLVHFFDRNVFFFVIELYEFLMYFGHQLLFFLLKGIYPKRYYRLMSNSLLPMFSSRSFMVSGLTFKSLTYFEFIFVYGVKELSSFILLHVSVQFSQHHLLKRLLLLQCVFLPPLS</sequence>
<gene>
    <name evidence="2" type="ORF">HJG63_011465</name>
</gene>
<keyword evidence="3" id="KW-1185">Reference proteome</keyword>
<dbReference type="EMBL" id="JACASE010000006">
    <property type="protein sequence ID" value="KAF6456815.1"/>
    <property type="molecule type" value="Genomic_DNA"/>
</dbReference>
<comment type="caution">
    <text evidence="2">The sequence shown here is derived from an EMBL/GenBank/DDBJ whole genome shotgun (WGS) entry which is preliminary data.</text>
</comment>
<proteinExistence type="predicted"/>
<name>A0A7J8GAX4_ROUAE</name>
<evidence type="ECO:0000313" key="2">
    <source>
        <dbReference type="EMBL" id="KAF6456815.1"/>
    </source>
</evidence>
<keyword evidence="1" id="KW-0472">Membrane</keyword>
<dbReference type="Proteomes" id="UP000593571">
    <property type="component" value="Unassembled WGS sequence"/>
</dbReference>